<dbReference type="Gramene" id="OPUNC03G37380.1">
    <property type="protein sequence ID" value="OPUNC03G37380.1"/>
    <property type="gene ID" value="OPUNC03G37380"/>
</dbReference>
<dbReference type="EnsemblPlants" id="OPUNC03G37380.1">
    <property type="protein sequence ID" value="OPUNC03G37380.1"/>
    <property type="gene ID" value="OPUNC03G37380"/>
</dbReference>
<reference evidence="3" key="2">
    <citation type="submission" date="2018-05" db="EMBL/GenBank/DDBJ databases">
        <title>OpunRS2 (Oryza punctata Reference Sequence Version 2).</title>
        <authorList>
            <person name="Zhang J."/>
            <person name="Kudrna D."/>
            <person name="Lee S."/>
            <person name="Talag J."/>
            <person name="Welchert J."/>
            <person name="Wing R.A."/>
        </authorList>
    </citation>
    <scope>NUCLEOTIDE SEQUENCE [LARGE SCALE GENOMIC DNA]</scope>
</reference>
<evidence type="ECO:0000313" key="3">
    <source>
        <dbReference type="EnsemblPlants" id="OPUNC03G37380.1"/>
    </source>
</evidence>
<dbReference type="Proteomes" id="UP000026962">
    <property type="component" value="Chromosome 3"/>
</dbReference>
<protein>
    <recommendedName>
        <fullName evidence="2">Myb-like domain-containing protein</fullName>
    </recommendedName>
</protein>
<feature type="region of interest" description="Disordered" evidence="1">
    <location>
        <begin position="1"/>
        <end position="28"/>
    </location>
</feature>
<evidence type="ECO:0000256" key="1">
    <source>
        <dbReference type="SAM" id="MobiDB-lite"/>
    </source>
</evidence>
<dbReference type="HOGENOM" id="CLU_060837_4_1_1"/>
<feature type="compositionally biased region" description="Basic and acidic residues" evidence="1">
    <location>
        <begin position="143"/>
        <end position="152"/>
    </location>
</feature>
<reference evidence="3" key="1">
    <citation type="submission" date="2015-04" db="UniProtKB">
        <authorList>
            <consortium name="EnsemblPlants"/>
        </authorList>
    </citation>
    <scope>IDENTIFICATION</scope>
</reference>
<dbReference type="InterPro" id="IPR001005">
    <property type="entry name" value="SANT/Myb"/>
</dbReference>
<dbReference type="PROSITE" id="PS50090">
    <property type="entry name" value="MYB_LIKE"/>
    <property type="match status" value="1"/>
</dbReference>
<keyword evidence="4" id="KW-1185">Reference proteome</keyword>
<name>A0A0E0KL97_ORYPU</name>
<feature type="compositionally biased region" description="Basic and acidic residues" evidence="1">
    <location>
        <begin position="161"/>
        <end position="180"/>
    </location>
</feature>
<feature type="region of interest" description="Disordered" evidence="1">
    <location>
        <begin position="107"/>
        <end position="127"/>
    </location>
</feature>
<feature type="domain" description="Myb-like" evidence="2">
    <location>
        <begin position="25"/>
        <end position="63"/>
    </location>
</feature>
<dbReference type="CDD" id="cd00167">
    <property type="entry name" value="SANT"/>
    <property type="match status" value="1"/>
</dbReference>
<dbReference type="STRING" id="4537.A0A0E0KL97"/>
<proteinExistence type="predicted"/>
<sequence>MGDLVGNDGAAPPAAASAAEPTPAGRWTRQKDKLLETLVARHAMHRRCVGGWDAIAAALGDRTTAAHAAGTAVRGDSRGGEAPHGGAGALGCGRACSSSYSRRVAGGAGEACSGGVSPPSIDGGKEKRVVEKKSGLWSEEEHRVHPLKDTDTNHQSFPEVFSRDMMAKPKEDRKRKSIHDTPYHLHLAVADDDHAHQQQAPDSSW</sequence>
<dbReference type="AlphaFoldDB" id="A0A0E0KL97"/>
<feature type="region of interest" description="Disordered" evidence="1">
    <location>
        <begin position="143"/>
        <end position="180"/>
    </location>
</feature>
<accession>A0A0E0KL97</accession>
<feature type="compositionally biased region" description="Low complexity" evidence="1">
    <location>
        <begin position="10"/>
        <end position="24"/>
    </location>
</feature>
<evidence type="ECO:0000259" key="2">
    <source>
        <dbReference type="PROSITE" id="PS50090"/>
    </source>
</evidence>
<organism evidence="3">
    <name type="scientific">Oryza punctata</name>
    <name type="common">Red rice</name>
    <dbReference type="NCBI Taxonomy" id="4537"/>
    <lineage>
        <taxon>Eukaryota</taxon>
        <taxon>Viridiplantae</taxon>
        <taxon>Streptophyta</taxon>
        <taxon>Embryophyta</taxon>
        <taxon>Tracheophyta</taxon>
        <taxon>Spermatophyta</taxon>
        <taxon>Magnoliopsida</taxon>
        <taxon>Liliopsida</taxon>
        <taxon>Poales</taxon>
        <taxon>Poaceae</taxon>
        <taxon>BOP clade</taxon>
        <taxon>Oryzoideae</taxon>
        <taxon>Oryzeae</taxon>
        <taxon>Oryzinae</taxon>
        <taxon>Oryza</taxon>
    </lineage>
</organism>
<evidence type="ECO:0000313" key="4">
    <source>
        <dbReference type="Proteomes" id="UP000026962"/>
    </source>
</evidence>